<dbReference type="InterPro" id="IPR002925">
    <property type="entry name" value="Dienelactn_hydro"/>
</dbReference>
<dbReference type="EMBL" id="JBHRTQ010000007">
    <property type="protein sequence ID" value="MFC3174420.1"/>
    <property type="molecule type" value="Genomic_DNA"/>
</dbReference>
<evidence type="ECO:0000313" key="3">
    <source>
        <dbReference type="Proteomes" id="UP001595604"/>
    </source>
</evidence>
<dbReference type="Gene3D" id="3.40.50.1820">
    <property type="entry name" value="alpha/beta hydrolase"/>
    <property type="match status" value="1"/>
</dbReference>
<dbReference type="Proteomes" id="UP001595604">
    <property type="component" value="Unassembled WGS sequence"/>
</dbReference>
<dbReference type="InterPro" id="IPR050261">
    <property type="entry name" value="FrsA_esterase"/>
</dbReference>
<gene>
    <name evidence="2" type="ORF">ACFOD9_09160</name>
</gene>
<dbReference type="EC" id="3.1.-.-" evidence="2"/>
<evidence type="ECO:0000259" key="1">
    <source>
        <dbReference type="Pfam" id="PF01738"/>
    </source>
</evidence>
<dbReference type="SUPFAM" id="SSF53474">
    <property type="entry name" value="alpha/beta-Hydrolases"/>
    <property type="match status" value="1"/>
</dbReference>
<protein>
    <submittedName>
        <fullName evidence="2">Dienelactone hydrolase family protein</fullName>
        <ecNumber evidence="2">3.1.-.-</ecNumber>
    </submittedName>
</protein>
<dbReference type="RefSeq" id="WP_379509777.1">
    <property type="nucleotide sequence ID" value="NZ_JBHRTQ010000007.1"/>
</dbReference>
<accession>A0ABV7INY1</accession>
<keyword evidence="3" id="KW-1185">Reference proteome</keyword>
<dbReference type="PANTHER" id="PTHR22946:SF0">
    <property type="entry name" value="DIENELACTONE HYDROLASE DOMAIN-CONTAINING PROTEIN"/>
    <property type="match status" value="1"/>
</dbReference>
<dbReference type="Pfam" id="PF01738">
    <property type="entry name" value="DLH"/>
    <property type="match status" value="1"/>
</dbReference>
<sequence length="236" mass="24562">MSLEPVAYADRGTALTGWLARPAGPARAALVLFPTIVNHSPASERRAAMLAAEGFVVLVADYYGAAVDSAETAGALSAALKADVDHFRARLFAAVDALRAHPAAAGLPLAAVGYCQGGQAVLELARAGADLAFVASFHGLLSTGRRASPAAPHKPRVLVCHGDADPMAPRGEVLALWEEFDAAGLNWHFHSYAGVRHGFTDPANARSTRPAIAYDASADRQSWAALLGFAAEVLQT</sequence>
<proteinExistence type="predicted"/>
<dbReference type="GO" id="GO:0016787">
    <property type="term" value="F:hydrolase activity"/>
    <property type="evidence" value="ECO:0007669"/>
    <property type="project" value="UniProtKB-KW"/>
</dbReference>
<dbReference type="InterPro" id="IPR029058">
    <property type="entry name" value="AB_hydrolase_fold"/>
</dbReference>
<reference evidence="3" key="1">
    <citation type="journal article" date="2019" name="Int. J. Syst. Evol. Microbiol.">
        <title>The Global Catalogue of Microorganisms (GCM) 10K type strain sequencing project: providing services to taxonomists for standard genome sequencing and annotation.</title>
        <authorList>
            <consortium name="The Broad Institute Genomics Platform"/>
            <consortium name="The Broad Institute Genome Sequencing Center for Infectious Disease"/>
            <person name="Wu L."/>
            <person name="Ma J."/>
        </authorList>
    </citation>
    <scope>NUCLEOTIDE SEQUENCE [LARGE SCALE GENOMIC DNA]</scope>
    <source>
        <strain evidence="3">KCTC 42984</strain>
    </source>
</reference>
<comment type="caution">
    <text evidence="2">The sequence shown here is derived from an EMBL/GenBank/DDBJ whole genome shotgun (WGS) entry which is preliminary data.</text>
</comment>
<organism evidence="2 3">
    <name type="scientific">Novosphingobium bradum</name>
    <dbReference type="NCBI Taxonomy" id="1737444"/>
    <lineage>
        <taxon>Bacteria</taxon>
        <taxon>Pseudomonadati</taxon>
        <taxon>Pseudomonadota</taxon>
        <taxon>Alphaproteobacteria</taxon>
        <taxon>Sphingomonadales</taxon>
        <taxon>Sphingomonadaceae</taxon>
        <taxon>Novosphingobium</taxon>
    </lineage>
</organism>
<dbReference type="PANTHER" id="PTHR22946">
    <property type="entry name" value="DIENELACTONE HYDROLASE DOMAIN-CONTAINING PROTEIN-RELATED"/>
    <property type="match status" value="1"/>
</dbReference>
<feature type="domain" description="Dienelactone hydrolase" evidence="1">
    <location>
        <begin position="16"/>
        <end position="231"/>
    </location>
</feature>
<name>A0ABV7INY1_9SPHN</name>
<keyword evidence="2" id="KW-0378">Hydrolase</keyword>
<evidence type="ECO:0000313" key="2">
    <source>
        <dbReference type="EMBL" id="MFC3174420.1"/>
    </source>
</evidence>